<dbReference type="CDD" id="cd19411">
    <property type="entry name" value="MCP2201-like_sensor"/>
    <property type="match status" value="1"/>
</dbReference>
<dbReference type="CDD" id="cd06225">
    <property type="entry name" value="HAMP"/>
    <property type="match status" value="1"/>
</dbReference>
<keyword evidence="4" id="KW-0472">Membrane</keyword>
<proteinExistence type="inferred from homology"/>
<keyword evidence="4" id="KW-0812">Transmembrane</keyword>
<dbReference type="EMBL" id="JBHSMZ010000015">
    <property type="protein sequence ID" value="MFC5550638.1"/>
    <property type="molecule type" value="Genomic_DNA"/>
</dbReference>
<evidence type="ECO:0000256" key="2">
    <source>
        <dbReference type="ARBA" id="ARBA00029447"/>
    </source>
</evidence>
<feature type="transmembrane region" description="Helical" evidence="4">
    <location>
        <begin position="28"/>
        <end position="48"/>
    </location>
</feature>
<feature type="domain" description="HAMP" evidence="6">
    <location>
        <begin position="228"/>
        <end position="280"/>
    </location>
</feature>
<dbReference type="Proteomes" id="UP001596086">
    <property type="component" value="Unassembled WGS sequence"/>
</dbReference>
<keyword evidence="3" id="KW-0807">Transducer</keyword>
<reference evidence="8" key="1">
    <citation type="journal article" date="2019" name="Int. J. Syst. Evol. Microbiol.">
        <title>The Global Catalogue of Microorganisms (GCM) 10K type strain sequencing project: providing services to taxonomists for standard genome sequencing and annotation.</title>
        <authorList>
            <consortium name="The Broad Institute Genomics Platform"/>
            <consortium name="The Broad Institute Genome Sequencing Center for Infectious Disease"/>
            <person name="Wu L."/>
            <person name="Ma J."/>
        </authorList>
    </citation>
    <scope>NUCLEOTIDE SEQUENCE [LARGE SCALE GENOMIC DNA]</scope>
    <source>
        <strain evidence="8">CGMCC 4.5798</strain>
    </source>
</reference>
<dbReference type="InterPro" id="IPR003660">
    <property type="entry name" value="HAMP_dom"/>
</dbReference>
<evidence type="ECO:0000256" key="1">
    <source>
        <dbReference type="ARBA" id="ARBA00022481"/>
    </source>
</evidence>
<dbReference type="InterPro" id="IPR047347">
    <property type="entry name" value="YvaQ-like_sensor"/>
</dbReference>
<dbReference type="InterPro" id="IPR051310">
    <property type="entry name" value="MCP_chemotaxis"/>
</dbReference>
<dbReference type="InterPro" id="IPR024478">
    <property type="entry name" value="HlyB_4HB_MCP"/>
</dbReference>
<evidence type="ECO:0000259" key="6">
    <source>
        <dbReference type="PROSITE" id="PS50885"/>
    </source>
</evidence>
<dbReference type="PANTHER" id="PTHR43531">
    <property type="entry name" value="PROTEIN ICFG"/>
    <property type="match status" value="1"/>
</dbReference>
<dbReference type="InterPro" id="IPR004089">
    <property type="entry name" value="MCPsignal_dom"/>
</dbReference>
<dbReference type="Gene3D" id="1.10.287.950">
    <property type="entry name" value="Methyl-accepting chemotaxis protein"/>
    <property type="match status" value="1"/>
</dbReference>
<gene>
    <name evidence="7" type="ORF">ACFPO9_19140</name>
</gene>
<comment type="caution">
    <text evidence="7">The sequence shown here is derived from an EMBL/GenBank/DDBJ whole genome shotgun (WGS) entry which is preliminary data.</text>
</comment>
<dbReference type="PANTHER" id="PTHR43531:SF14">
    <property type="entry name" value="METHYL-ACCEPTING CHEMOTAXIS PROTEIN I-RELATED"/>
    <property type="match status" value="1"/>
</dbReference>
<dbReference type="SMART" id="SM00304">
    <property type="entry name" value="HAMP"/>
    <property type="match status" value="1"/>
</dbReference>
<dbReference type="SUPFAM" id="SSF58104">
    <property type="entry name" value="Methyl-accepting chemotaxis protein (MCP) signaling domain"/>
    <property type="match status" value="1"/>
</dbReference>
<organism evidence="7 8">
    <name type="scientific">Massilia aerilata</name>
    <dbReference type="NCBI Taxonomy" id="453817"/>
    <lineage>
        <taxon>Bacteria</taxon>
        <taxon>Pseudomonadati</taxon>
        <taxon>Pseudomonadota</taxon>
        <taxon>Betaproteobacteria</taxon>
        <taxon>Burkholderiales</taxon>
        <taxon>Oxalobacteraceae</taxon>
        <taxon>Telluria group</taxon>
        <taxon>Massilia</taxon>
    </lineage>
</organism>
<name>A0ABW0S129_9BURK</name>
<dbReference type="PROSITE" id="PS50111">
    <property type="entry name" value="CHEMOTAXIS_TRANSDUC_2"/>
    <property type="match status" value="1"/>
</dbReference>
<evidence type="ECO:0000313" key="7">
    <source>
        <dbReference type="EMBL" id="MFC5550638.1"/>
    </source>
</evidence>
<evidence type="ECO:0000256" key="3">
    <source>
        <dbReference type="PROSITE-ProRule" id="PRU00284"/>
    </source>
</evidence>
<feature type="domain" description="Methyl-accepting transducer" evidence="5">
    <location>
        <begin position="285"/>
        <end position="514"/>
    </location>
</feature>
<keyword evidence="1" id="KW-0488">Methylation</keyword>
<keyword evidence="8" id="KW-1185">Reference proteome</keyword>
<dbReference type="PROSITE" id="PS50885">
    <property type="entry name" value="HAMP"/>
    <property type="match status" value="1"/>
</dbReference>
<comment type="similarity">
    <text evidence="2">Belongs to the methyl-accepting chemotaxis (MCP) protein family.</text>
</comment>
<dbReference type="SMART" id="SM00283">
    <property type="entry name" value="MA"/>
    <property type="match status" value="1"/>
</dbReference>
<sequence length="529" mass="55322">MWQSYTAAIFASAHATMRLSRIQTGTKIIGAFAAVSAAIVVICVVALWRMRAADALTKDLVDNRLASQQLSAELLGMARLNGVRAGAIARSDSLEAGDYFQAQLTQGDEEEAALEARLKAMPSSAEERRLAAQAAQRKNAWLAVRKQVFQAKDLGKTQEVEQLASTSMATGFEAYTRALEALLAWQTRQARALAAASGSASLFSRMLLLAVGGAALLLGGAAGWLLTRSIVAPLQEGVQLAERVARGDLGATIRHARGDEIGRLFDALNHMTGGVSATVVKVLDSARLIDDASADIAAGNRDLALRTEHQASSLHATLKAMAELLETVQQNHLNAHDASELALAASGVAREGAGAVEQMVERMATIRQSAAKIGDITAMIDGIAFQTNILALNAAVEAARAGAEGRGFAVVANEVRGLAQHSAAAAKEIKTLIAASLGAIESGAGIAGSAGTTMRQILGRVQQVADLMKAIDAASSEQAEGIAQVRRTVADMDEATRRNAAMVEQAAAAAETMRAQAEQLTKVVATFKV</sequence>
<dbReference type="Pfam" id="PF00672">
    <property type="entry name" value="HAMP"/>
    <property type="match status" value="1"/>
</dbReference>
<accession>A0ABW0S129</accession>
<dbReference type="Pfam" id="PF12729">
    <property type="entry name" value="4HB_MCP_1"/>
    <property type="match status" value="1"/>
</dbReference>
<evidence type="ECO:0000259" key="5">
    <source>
        <dbReference type="PROSITE" id="PS50111"/>
    </source>
</evidence>
<dbReference type="Pfam" id="PF00015">
    <property type="entry name" value="MCPsignal"/>
    <property type="match status" value="1"/>
</dbReference>
<dbReference type="RefSeq" id="WP_379773525.1">
    <property type="nucleotide sequence ID" value="NZ_JBHSMZ010000015.1"/>
</dbReference>
<protein>
    <submittedName>
        <fullName evidence="7">Methyl-accepting chemotaxis protein</fullName>
    </submittedName>
</protein>
<keyword evidence="4" id="KW-1133">Transmembrane helix</keyword>
<evidence type="ECO:0000313" key="8">
    <source>
        <dbReference type="Proteomes" id="UP001596086"/>
    </source>
</evidence>
<evidence type="ECO:0000256" key="4">
    <source>
        <dbReference type="SAM" id="Phobius"/>
    </source>
</evidence>